<keyword evidence="4" id="KW-0812">Transmembrane</keyword>
<evidence type="ECO:0000313" key="6">
    <source>
        <dbReference type="EMBL" id="KAJ8895058.1"/>
    </source>
</evidence>
<accession>A0ABQ9IGR3</accession>
<gene>
    <name evidence="6" type="ORF">PR048_000383</name>
</gene>
<dbReference type="SMART" id="SM00674">
    <property type="entry name" value="CENPB"/>
    <property type="match status" value="2"/>
</dbReference>
<proteinExistence type="predicted"/>
<evidence type="ECO:0000259" key="5">
    <source>
        <dbReference type="PROSITE" id="PS51253"/>
    </source>
</evidence>
<keyword evidence="7" id="KW-1185">Reference proteome</keyword>
<feature type="domain" description="HTH CENPB-type" evidence="5">
    <location>
        <begin position="841"/>
        <end position="912"/>
    </location>
</feature>
<keyword evidence="4" id="KW-0472">Membrane</keyword>
<dbReference type="Gene3D" id="1.10.10.60">
    <property type="entry name" value="Homeodomain-like"/>
    <property type="match status" value="2"/>
</dbReference>
<dbReference type="InterPro" id="IPR009057">
    <property type="entry name" value="Homeodomain-like_sf"/>
</dbReference>
<evidence type="ECO:0000313" key="7">
    <source>
        <dbReference type="Proteomes" id="UP001159363"/>
    </source>
</evidence>
<keyword evidence="2" id="KW-0238">DNA-binding</keyword>
<evidence type="ECO:0000256" key="3">
    <source>
        <dbReference type="SAM" id="MobiDB-lite"/>
    </source>
</evidence>
<feature type="transmembrane region" description="Helical" evidence="4">
    <location>
        <begin position="998"/>
        <end position="1019"/>
    </location>
</feature>
<comment type="caution">
    <text evidence="6">The sequence shown here is derived from an EMBL/GenBank/DDBJ whole genome shotgun (WGS) entry which is preliminary data.</text>
</comment>
<dbReference type="InterPro" id="IPR050863">
    <property type="entry name" value="CenT-Element_Derived"/>
</dbReference>
<dbReference type="EMBL" id="JARBHB010000001">
    <property type="protein sequence ID" value="KAJ8895058.1"/>
    <property type="molecule type" value="Genomic_DNA"/>
</dbReference>
<dbReference type="Proteomes" id="UP001159363">
    <property type="component" value="Chromosome 1"/>
</dbReference>
<reference evidence="6 7" key="1">
    <citation type="submission" date="2023-02" db="EMBL/GenBank/DDBJ databases">
        <title>LHISI_Scaffold_Assembly.</title>
        <authorList>
            <person name="Stuart O.P."/>
            <person name="Cleave R."/>
            <person name="Magrath M.J.L."/>
            <person name="Mikheyev A.S."/>
        </authorList>
    </citation>
    <scope>NUCLEOTIDE SEQUENCE [LARGE SCALE GENOMIC DNA]</scope>
    <source>
        <strain evidence="6">Daus_M_001</strain>
        <tissue evidence="6">Leg muscle</tissue>
    </source>
</reference>
<dbReference type="Pfam" id="PF03221">
    <property type="entry name" value="HTH_Tnp_Tc5"/>
    <property type="match status" value="1"/>
</dbReference>
<dbReference type="PANTHER" id="PTHR19303">
    <property type="entry name" value="TRANSPOSON"/>
    <property type="match status" value="1"/>
</dbReference>
<dbReference type="SUPFAM" id="SSF46689">
    <property type="entry name" value="Homeodomain-like"/>
    <property type="match status" value="1"/>
</dbReference>
<evidence type="ECO:0000256" key="4">
    <source>
        <dbReference type="SAM" id="Phobius"/>
    </source>
</evidence>
<organism evidence="6 7">
    <name type="scientific">Dryococelus australis</name>
    <dbReference type="NCBI Taxonomy" id="614101"/>
    <lineage>
        <taxon>Eukaryota</taxon>
        <taxon>Metazoa</taxon>
        <taxon>Ecdysozoa</taxon>
        <taxon>Arthropoda</taxon>
        <taxon>Hexapoda</taxon>
        <taxon>Insecta</taxon>
        <taxon>Pterygota</taxon>
        <taxon>Neoptera</taxon>
        <taxon>Polyneoptera</taxon>
        <taxon>Phasmatodea</taxon>
        <taxon>Verophasmatodea</taxon>
        <taxon>Anareolatae</taxon>
        <taxon>Phasmatidae</taxon>
        <taxon>Eurycanthinae</taxon>
        <taxon>Dryococelus</taxon>
    </lineage>
</organism>
<dbReference type="PROSITE" id="PS51253">
    <property type="entry name" value="HTH_CENPB"/>
    <property type="match status" value="1"/>
</dbReference>
<name>A0ABQ9IGR3_9NEOP</name>
<comment type="subcellular location">
    <subcellularLocation>
        <location evidence="1">Nucleus</location>
    </subcellularLocation>
</comment>
<evidence type="ECO:0000256" key="2">
    <source>
        <dbReference type="ARBA" id="ARBA00023125"/>
    </source>
</evidence>
<dbReference type="InterPro" id="IPR006600">
    <property type="entry name" value="HTH_CenpB_DNA-bd_dom"/>
</dbReference>
<keyword evidence="4" id="KW-1133">Transmembrane helix</keyword>
<sequence>MLTLVTYVVACVLCQEMGPPLCRGLRSEHSVVDQDLWSWYCQARRGGAKHVSKSLLQRHARLAFSKAGIYNFKKGTENFNEFSTAYSTRQQERMSGFSSPEGYATRQAHCPLPPLPHMRANKLPATGQGQAPPTRYKAETLTRASDGWYRRWINRWQKRCPAAINVLPRGTTPSSQPEVIDCGDVVSDVESKSRSAEICRSKDGGLEILHSEGTDSIENITLQSQFSGLKRENASQSPVAVPVEAGQPALPGTSLVMKKPASLNCVINELAKQNVSGSNNFVTSDKNFVGFDSNATSRELRPSNLELKSNEKQKLSKCVSEHHNEDEHSRNVNDDSLDIMDYLTLHITESCENSQFGNNSHCMSHSDTIDHILGSTTSDSFPCCSLLGDQQAQPTIDIGTYSEHLGIDHLREFASLVSQFAGSPTYSHKIPRSVPPCPGKLVVQDDDSISLSKNTPNSEKSQLATKSITVPVTTSDINLVSQMETSQTKLSTGEAVKPHVVSRGPVVPNFTQQDRKKKKKKKISSKHLKKGERYLPKFKKKVLAYAFTHTLKETARKFKVKSSTISAWKTDKTMMNSQDDQVYLIFILWKRQSKLEATRIAMVYLVFEYGSLRSPQGGLYGMTVVTCGWLQQVPSRQKLASREVTRPADWQFLAWLRRCREVDHEVTQQEVLQRAEHLAAQCSSKQEPLECSHWFIMWCERMKKQLAEDELELWVITDRAKEQHIKYPLAFKMEISKFADHYSQTKAAKVFNISRKRIFEWLNVFRKKQGVSEKETEPEVNQQRMGGRTAADVEVDLQIWEWYSKQAKKPSGQEVRQKGVELYQARGHTHMKCSHNWYRRWSKRHQVGGRHSGDELLLEWVLTQLEQGHTVSLANLQARALALLADTTTTPFKASLGWAIRFCKRYPELLYHYPTVESRLPQSLMTKVDEFRMFLQRIIQEKCVKLSAVGCMDEFHVNLSDLLSVNAESGSRRQLLRQPRLGNCHVTVVLACLADGVLLPPMVIAMVILWELQILLALVY</sequence>
<protein>
    <recommendedName>
        <fullName evidence="5">HTH CENPB-type domain-containing protein</fullName>
    </recommendedName>
</protein>
<feature type="region of interest" description="Disordered" evidence="3">
    <location>
        <begin position="309"/>
        <end position="332"/>
    </location>
</feature>
<evidence type="ECO:0000256" key="1">
    <source>
        <dbReference type="ARBA" id="ARBA00004123"/>
    </source>
</evidence>